<evidence type="ECO:0000259" key="5">
    <source>
        <dbReference type="PROSITE" id="PS01124"/>
    </source>
</evidence>
<dbReference type="SUPFAM" id="SSF46689">
    <property type="entry name" value="Homeodomain-like"/>
    <property type="match status" value="2"/>
</dbReference>
<evidence type="ECO:0000313" key="6">
    <source>
        <dbReference type="EMBL" id="MFB9751010.1"/>
    </source>
</evidence>
<evidence type="ECO:0000256" key="4">
    <source>
        <dbReference type="SAM" id="MobiDB-lite"/>
    </source>
</evidence>
<feature type="region of interest" description="Disordered" evidence="4">
    <location>
        <begin position="1"/>
        <end position="21"/>
    </location>
</feature>
<gene>
    <name evidence="6" type="ORF">ACFFNY_05415</name>
</gene>
<feature type="domain" description="HTH araC/xylS-type" evidence="5">
    <location>
        <begin position="208"/>
        <end position="310"/>
    </location>
</feature>
<organism evidence="6 7">
    <name type="scientific">Paenibacillus hodogayensis</name>
    <dbReference type="NCBI Taxonomy" id="279208"/>
    <lineage>
        <taxon>Bacteria</taxon>
        <taxon>Bacillati</taxon>
        <taxon>Bacillota</taxon>
        <taxon>Bacilli</taxon>
        <taxon>Bacillales</taxon>
        <taxon>Paenibacillaceae</taxon>
        <taxon>Paenibacillus</taxon>
    </lineage>
</organism>
<keyword evidence="2" id="KW-0238">DNA-binding</keyword>
<dbReference type="InterPro" id="IPR018060">
    <property type="entry name" value="HTH_AraC"/>
</dbReference>
<reference evidence="6 7" key="1">
    <citation type="submission" date="2024-09" db="EMBL/GenBank/DDBJ databases">
        <authorList>
            <person name="Sun Q."/>
            <person name="Mori K."/>
        </authorList>
    </citation>
    <scope>NUCLEOTIDE SEQUENCE [LARGE SCALE GENOMIC DNA]</scope>
    <source>
        <strain evidence="6 7">JCM 12520</strain>
    </source>
</reference>
<dbReference type="Proteomes" id="UP001589619">
    <property type="component" value="Unassembled WGS sequence"/>
</dbReference>
<dbReference type="PROSITE" id="PS01124">
    <property type="entry name" value="HTH_ARAC_FAMILY_2"/>
    <property type="match status" value="1"/>
</dbReference>
<dbReference type="RefSeq" id="WP_344905642.1">
    <property type="nucleotide sequence ID" value="NZ_BAAAYO010000002.1"/>
</dbReference>
<protein>
    <submittedName>
        <fullName evidence="6">Helix-turn-helix domain-containing protein</fullName>
    </submittedName>
</protein>
<keyword evidence="7" id="KW-1185">Reference proteome</keyword>
<comment type="caution">
    <text evidence="6">The sequence shown here is derived from an EMBL/GenBank/DDBJ whole genome shotgun (WGS) entry which is preliminary data.</text>
</comment>
<evidence type="ECO:0000256" key="3">
    <source>
        <dbReference type="ARBA" id="ARBA00023163"/>
    </source>
</evidence>
<keyword evidence="3" id="KW-0804">Transcription</keyword>
<dbReference type="SMART" id="SM00342">
    <property type="entry name" value="HTH_ARAC"/>
    <property type="match status" value="1"/>
</dbReference>
<feature type="compositionally biased region" description="Basic and acidic residues" evidence="4">
    <location>
        <begin position="1"/>
        <end position="14"/>
    </location>
</feature>
<dbReference type="Pfam" id="PF12833">
    <property type="entry name" value="HTH_18"/>
    <property type="match status" value="1"/>
</dbReference>
<sequence length="313" mass="36070">MTDPDRRNGPHDGDWSLYRYSSGSLPPTDSAHAESPTSPLRLAVLEWSARSYTYWESKREFALPVDTYPTWCLFAVEQGSFAYRIGEEQGIADSGSLVLCPPSVAFGRRMITEDLTFHFVLLTLLSEAWRAADWKNVNKETGPPLPVRFEPENRQRLFDTFGQWRRCGSLALPDRLSFITHYWNDIWKTWCLERIRPDRLADDEPCSDKLMLRAARRLEQQCSVPFGVKELAGELGLSPVQLIRRFRAAYRITPGDYLTGLRLERACRLLRESRMTVEQIAASCGYATGYYLSRLFAARFGIVPSEYRKRHRV</sequence>
<evidence type="ECO:0000256" key="1">
    <source>
        <dbReference type="ARBA" id="ARBA00023015"/>
    </source>
</evidence>
<dbReference type="PANTHER" id="PTHR46796">
    <property type="entry name" value="HTH-TYPE TRANSCRIPTIONAL ACTIVATOR RHAS-RELATED"/>
    <property type="match status" value="1"/>
</dbReference>
<keyword evidence="1" id="KW-0805">Transcription regulation</keyword>
<dbReference type="EMBL" id="JBHMAG010000004">
    <property type="protein sequence ID" value="MFB9751010.1"/>
    <property type="molecule type" value="Genomic_DNA"/>
</dbReference>
<proteinExistence type="predicted"/>
<evidence type="ECO:0000313" key="7">
    <source>
        <dbReference type="Proteomes" id="UP001589619"/>
    </source>
</evidence>
<evidence type="ECO:0000256" key="2">
    <source>
        <dbReference type="ARBA" id="ARBA00023125"/>
    </source>
</evidence>
<dbReference type="InterPro" id="IPR050204">
    <property type="entry name" value="AraC_XylS_family_regulators"/>
</dbReference>
<dbReference type="InterPro" id="IPR009057">
    <property type="entry name" value="Homeodomain-like_sf"/>
</dbReference>
<dbReference type="Gene3D" id="1.10.10.60">
    <property type="entry name" value="Homeodomain-like"/>
    <property type="match status" value="2"/>
</dbReference>
<accession>A0ABV5VS80</accession>
<name>A0ABV5VS80_9BACL</name>